<keyword evidence="4" id="KW-0732">Signal</keyword>
<accession>A0A0D0X112</accession>
<evidence type="ECO:0000313" key="7">
    <source>
        <dbReference type="Proteomes" id="UP000032254"/>
    </source>
</evidence>
<dbReference type="InterPro" id="IPR011330">
    <property type="entry name" value="Glyco_hydro/deAcase_b/a-brl"/>
</dbReference>
<dbReference type="GeneID" id="301303071"/>
<feature type="chain" id="PRO_5038530179" evidence="4">
    <location>
        <begin position="21"/>
        <end position="265"/>
    </location>
</feature>
<evidence type="ECO:0000256" key="3">
    <source>
        <dbReference type="SAM" id="MobiDB-lite"/>
    </source>
</evidence>
<gene>
    <name evidence="6" type="ORF">TK50_02615</name>
</gene>
<dbReference type="PANTHER" id="PTHR10587">
    <property type="entry name" value="GLYCOSYL TRANSFERASE-RELATED"/>
    <property type="match status" value="1"/>
</dbReference>
<evidence type="ECO:0000256" key="4">
    <source>
        <dbReference type="SAM" id="SignalP"/>
    </source>
</evidence>
<dbReference type="GO" id="GO:0046872">
    <property type="term" value="F:metal ion binding"/>
    <property type="evidence" value="ECO:0007669"/>
    <property type="project" value="UniProtKB-KW"/>
</dbReference>
<dbReference type="Pfam" id="PF01522">
    <property type="entry name" value="Polysacc_deac_1"/>
    <property type="match status" value="1"/>
</dbReference>
<evidence type="ECO:0000313" key="6">
    <source>
        <dbReference type="EMBL" id="KIR64569.1"/>
    </source>
</evidence>
<dbReference type="Gene3D" id="3.20.20.370">
    <property type="entry name" value="Glycoside hydrolase/deacetylase"/>
    <property type="match status" value="1"/>
</dbReference>
<keyword evidence="7" id="KW-1185">Reference proteome</keyword>
<dbReference type="GO" id="GO:0005975">
    <property type="term" value="P:carbohydrate metabolic process"/>
    <property type="evidence" value="ECO:0007669"/>
    <property type="project" value="InterPro"/>
</dbReference>
<dbReference type="InterPro" id="IPR050248">
    <property type="entry name" value="Polysacc_deacetylase_ArnD"/>
</dbReference>
<dbReference type="Proteomes" id="UP000032254">
    <property type="component" value="Unassembled WGS sequence"/>
</dbReference>
<proteinExistence type="predicted"/>
<feature type="region of interest" description="Disordered" evidence="3">
    <location>
        <begin position="24"/>
        <end position="78"/>
    </location>
</feature>
<feature type="compositionally biased region" description="Pro residues" evidence="3">
    <location>
        <begin position="38"/>
        <end position="65"/>
    </location>
</feature>
<dbReference type="SUPFAM" id="SSF88713">
    <property type="entry name" value="Glycoside hydrolase/deacetylase"/>
    <property type="match status" value="1"/>
</dbReference>
<sequence length="265" mass="28470">MSARRVLVLGLCLALFLAGCGERTTDRRPGAAASPATPTAPPAEPTPKPTVAPKPTRTTPPPLRPRPTKLPSGLRRTTGGKAVALTFDDGPDPAWTPKILDQLKAAGAKATFCVVGTQVRKHPQLVARIAREGHQLCNHSWRHDIDLGRRPVAEIRADLTRTNRAIRAAAPDAKVTLYRQPGGRWTPEVVTVAKQLGMRSLHWAVDPQDWAKPTAPTIRKRVMGATKPGSIVLMHDGGGNRAATVAACAHLIGDLKRRYGLTRIG</sequence>
<dbReference type="GO" id="GO:0016810">
    <property type="term" value="F:hydrolase activity, acting on carbon-nitrogen (but not peptide) bonds"/>
    <property type="evidence" value="ECO:0007669"/>
    <property type="project" value="InterPro"/>
</dbReference>
<evidence type="ECO:0000256" key="2">
    <source>
        <dbReference type="ARBA" id="ARBA00022801"/>
    </source>
</evidence>
<dbReference type="OrthoDB" id="3864432at2"/>
<dbReference type="AlphaFoldDB" id="A0A0D0X112"/>
<reference evidence="6 7" key="1">
    <citation type="submission" date="2015-01" db="EMBL/GenBank/DDBJ databases">
        <title>Sequencing and annotation of Micromonospora carbonacea strain JXNU-1 genome.</title>
        <authorList>
            <person name="Long Z."/>
            <person name="Huang Y."/>
            <person name="Jiang Y."/>
        </authorList>
    </citation>
    <scope>NUCLEOTIDE SEQUENCE [LARGE SCALE GENOMIC DNA]</scope>
    <source>
        <strain evidence="6 7">JXNU-1</strain>
    </source>
</reference>
<dbReference type="EMBL" id="JXSX01000001">
    <property type="protein sequence ID" value="KIR64569.1"/>
    <property type="molecule type" value="Genomic_DNA"/>
</dbReference>
<dbReference type="InterPro" id="IPR002509">
    <property type="entry name" value="NODB_dom"/>
</dbReference>
<dbReference type="PATRIC" id="fig|47853.6.peg.557"/>
<dbReference type="RefSeq" id="WP_043961238.1">
    <property type="nucleotide sequence ID" value="NZ_JBEZEN010000001.1"/>
</dbReference>
<keyword evidence="2" id="KW-0378">Hydrolase</keyword>
<name>A0A0D0X112_9ACTN</name>
<organism evidence="6 7">
    <name type="scientific">Micromonospora haikouensis</name>
    <dbReference type="NCBI Taxonomy" id="686309"/>
    <lineage>
        <taxon>Bacteria</taxon>
        <taxon>Bacillati</taxon>
        <taxon>Actinomycetota</taxon>
        <taxon>Actinomycetes</taxon>
        <taxon>Micromonosporales</taxon>
        <taxon>Micromonosporaceae</taxon>
        <taxon>Micromonospora</taxon>
    </lineage>
</organism>
<dbReference type="PROSITE" id="PS51677">
    <property type="entry name" value="NODB"/>
    <property type="match status" value="1"/>
</dbReference>
<feature type="domain" description="NodB homology" evidence="5">
    <location>
        <begin position="81"/>
        <end position="264"/>
    </location>
</feature>
<dbReference type="PROSITE" id="PS51257">
    <property type="entry name" value="PROKAR_LIPOPROTEIN"/>
    <property type="match status" value="1"/>
</dbReference>
<evidence type="ECO:0000259" key="5">
    <source>
        <dbReference type="PROSITE" id="PS51677"/>
    </source>
</evidence>
<dbReference type="PANTHER" id="PTHR10587:SF133">
    <property type="entry name" value="CHITIN DEACETYLASE 1-RELATED"/>
    <property type="match status" value="1"/>
</dbReference>
<dbReference type="CDD" id="cd10917">
    <property type="entry name" value="CE4_NodB_like_6s_7s"/>
    <property type="match status" value="1"/>
</dbReference>
<keyword evidence="1" id="KW-0479">Metal-binding</keyword>
<dbReference type="GO" id="GO:0016020">
    <property type="term" value="C:membrane"/>
    <property type="evidence" value="ECO:0007669"/>
    <property type="project" value="TreeGrafter"/>
</dbReference>
<feature type="signal peptide" evidence="4">
    <location>
        <begin position="1"/>
        <end position="20"/>
    </location>
</feature>
<protein>
    <submittedName>
        <fullName evidence="6">Polysaccharide deacetylase</fullName>
    </submittedName>
</protein>
<comment type="caution">
    <text evidence="6">The sequence shown here is derived from an EMBL/GenBank/DDBJ whole genome shotgun (WGS) entry which is preliminary data.</text>
</comment>
<evidence type="ECO:0000256" key="1">
    <source>
        <dbReference type="ARBA" id="ARBA00022723"/>
    </source>
</evidence>